<name>A0ACA9RKA5_9GLOM</name>
<proteinExistence type="predicted"/>
<gene>
    <name evidence="1" type="ORF">RPERSI_LOCUS19951</name>
</gene>
<feature type="non-terminal residue" evidence="1">
    <location>
        <position position="1"/>
    </location>
</feature>
<evidence type="ECO:0000313" key="2">
    <source>
        <dbReference type="Proteomes" id="UP000789920"/>
    </source>
</evidence>
<keyword evidence="2" id="KW-1185">Reference proteome</keyword>
<organism evidence="1 2">
    <name type="scientific">Racocetra persica</name>
    <dbReference type="NCBI Taxonomy" id="160502"/>
    <lineage>
        <taxon>Eukaryota</taxon>
        <taxon>Fungi</taxon>
        <taxon>Fungi incertae sedis</taxon>
        <taxon>Mucoromycota</taxon>
        <taxon>Glomeromycotina</taxon>
        <taxon>Glomeromycetes</taxon>
        <taxon>Diversisporales</taxon>
        <taxon>Gigasporaceae</taxon>
        <taxon>Racocetra</taxon>
    </lineage>
</organism>
<reference evidence="1" key="1">
    <citation type="submission" date="2021-06" db="EMBL/GenBank/DDBJ databases">
        <authorList>
            <person name="Kallberg Y."/>
            <person name="Tangrot J."/>
            <person name="Rosling A."/>
        </authorList>
    </citation>
    <scope>NUCLEOTIDE SEQUENCE</scope>
    <source>
        <strain evidence="1">MA461A</strain>
    </source>
</reference>
<evidence type="ECO:0000313" key="1">
    <source>
        <dbReference type="EMBL" id="CAG8795425.1"/>
    </source>
</evidence>
<dbReference type="EMBL" id="CAJVQC010055502">
    <property type="protein sequence ID" value="CAG8795425.1"/>
    <property type="molecule type" value="Genomic_DNA"/>
</dbReference>
<sequence>NNDVAVLSSSRICIDQLSISAHRREYALIECELLKKQAGQ</sequence>
<dbReference type="Proteomes" id="UP000789920">
    <property type="component" value="Unassembled WGS sequence"/>
</dbReference>
<accession>A0ACA9RKA5</accession>
<feature type="non-terminal residue" evidence="1">
    <location>
        <position position="40"/>
    </location>
</feature>
<comment type="caution">
    <text evidence="1">The sequence shown here is derived from an EMBL/GenBank/DDBJ whole genome shotgun (WGS) entry which is preliminary data.</text>
</comment>
<protein>
    <submittedName>
        <fullName evidence="1">16317_t:CDS:1</fullName>
    </submittedName>
</protein>